<dbReference type="InterPro" id="IPR023561">
    <property type="entry name" value="Carbonic_anhydrase_a-class"/>
</dbReference>
<dbReference type="PROSITE" id="PS51144">
    <property type="entry name" value="ALPHA_CA_2"/>
    <property type="match status" value="1"/>
</dbReference>
<reference evidence="9" key="1">
    <citation type="submission" date="2019-12" db="EMBL/GenBank/DDBJ databases">
        <title>Comparative genomics gives insights into the taxonomy of the Azoarcus-Aromatoleum group and reveals separate origins of nif in the plant-associated Azoarcus and non-plant-associated Aromatoleum sub-groups.</title>
        <authorList>
            <person name="Lafos M."/>
            <person name="Maluk M."/>
            <person name="Batista M."/>
            <person name="Junghare M."/>
            <person name="Carmona M."/>
            <person name="Faoro H."/>
            <person name="Cruz L.M."/>
            <person name="Battistoni F."/>
            <person name="De Souza E."/>
            <person name="Pedrosa F."/>
            <person name="Chen W.-M."/>
            <person name="Poole P.S."/>
            <person name="Dixon R.A."/>
            <person name="James E.K."/>
        </authorList>
    </citation>
    <scope>NUCLEOTIDE SEQUENCE</scope>
    <source>
        <strain evidence="9">NSC3</strain>
    </source>
</reference>
<dbReference type="Proteomes" id="UP000599523">
    <property type="component" value="Unassembled WGS sequence"/>
</dbReference>
<evidence type="ECO:0000256" key="4">
    <source>
        <dbReference type="ARBA" id="ARBA00022833"/>
    </source>
</evidence>
<name>A0A972FGB1_9RHOO</name>
<comment type="similarity">
    <text evidence="1">Belongs to the alpha-carbonic anhydrase family.</text>
</comment>
<feature type="domain" description="Alpha-carbonic anhydrase" evidence="8">
    <location>
        <begin position="227"/>
        <end position="450"/>
    </location>
</feature>
<comment type="catalytic activity">
    <reaction evidence="6">
        <text>hydrogencarbonate + H(+) = CO2 + H2O</text>
        <dbReference type="Rhea" id="RHEA:10748"/>
        <dbReference type="ChEBI" id="CHEBI:15377"/>
        <dbReference type="ChEBI" id="CHEBI:15378"/>
        <dbReference type="ChEBI" id="CHEBI:16526"/>
        <dbReference type="ChEBI" id="CHEBI:17544"/>
        <dbReference type="EC" id="4.2.1.1"/>
    </reaction>
</comment>
<dbReference type="CDD" id="cd03124">
    <property type="entry name" value="alpha_CA_prokaryotic_like"/>
    <property type="match status" value="1"/>
</dbReference>
<dbReference type="EMBL" id="WTVM01000191">
    <property type="protein sequence ID" value="NMG05028.1"/>
    <property type="molecule type" value="Genomic_DNA"/>
</dbReference>
<feature type="region of interest" description="Disordered" evidence="7">
    <location>
        <begin position="205"/>
        <end position="237"/>
    </location>
</feature>
<evidence type="ECO:0000256" key="1">
    <source>
        <dbReference type="ARBA" id="ARBA00010718"/>
    </source>
</evidence>
<evidence type="ECO:0000313" key="9">
    <source>
        <dbReference type="EMBL" id="NMG05028.1"/>
    </source>
</evidence>
<sequence>MRVGRMGLSLWAVVLGVSGAVYPQEGWETVMQDREREVQIDRGSIMRSDRGTRVAWARVVLSPSEAAIAGHVMVQALNRYDCVNRSITTLRRRYLDARNIIVREESISTPRAVTVAANSVDERLWREVCQPRGMAELERIAEEATRIITEMGGETVARDAPARRVPVEQPADRVPVVDAVSVPVAAQAAPPSVARSTPVATPAAEAPVAATRPSTRPGAPTVTADQRRWSYSGESGPANWGKMHPEWALCESGTRQAPIDLREGIRLDLEPVGFDYRESRFRVSDTGRALEVHVGEGLTVTIRGQRFVLTHMSFHTPSEITVNGWISPLAVHFHHHDQAGMQAVVAVSFQGGGVPHPVLQQILNAMPIDRGAWHMPQTTIEPGALVPEDPAYFLFLGSLSTPPCTEGVTWVAMKTPVVASDEQIAVLRRLHPDNARPVQALNDRLVLESR</sequence>
<dbReference type="InterPro" id="IPR041891">
    <property type="entry name" value="Alpha_CA_prokaryot-like"/>
</dbReference>
<evidence type="ECO:0000259" key="8">
    <source>
        <dbReference type="PROSITE" id="PS51144"/>
    </source>
</evidence>
<keyword evidence="3" id="KW-0479">Metal-binding</keyword>
<accession>A0A972FGB1</accession>
<dbReference type="AlphaFoldDB" id="A0A972FGB1"/>
<dbReference type="SUPFAM" id="SSF51069">
    <property type="entry name" value="Carbonic anhydrase"/>
    <property type="match status" value="1"/>
</dbReference>
<dbReference type="Pfam" id="PF00194">
    <property type="entry name" value="Carb_anhydrase"/>
    <property type="match status" value="1"/>
</dbReference>
<evidence type="ECO:0000256" key="5">
    <source>
        <dbReference type="ARBA" id="ARBA00023239"/>
    </source>
</evidence>
<evidence type="ECO:0000256" key="3">
    <source>
        <dbReference type="ARBA" id="ARBA00022723"/>
    </source>
</evidence>
<dbReference type="GO" id="GO:0004089">
    <property type="term" value="F:carbonate dehydratase activity"/>
    <property type="evidence" value="ECO:0007669"/>
    <property type="project" value="UniProtKB-EC"/>
</dbReference>
<dbReference type="InterPro" id="IPR031939">
    <property type="entry name" value="Adhesin_E-like"/>
</dbReference>
<dbReference type="InterPro" id="IPR036398">
    <property type="entry name" value="CA_dom_sf"/>
</dbReference>
<dbReference type="PANTHER" id="PTHR18952:SF265">
    <property type="entry name" value="CARBONIC ANHYDRASE"/>
    <property type="match status" value="1"/>
</dbReference>
<evidence type="ECO:0000313" key="10">
    <source>
        <dbReference type="Proteomes" id="UP000599523"/>
    </source>
</evidence>
<organism evidence="9 10">
    <name type="scientific">Azoarcus taiwanensis</name>
    <dbReference type="NCBI Taxonomy" id="666964"/>
    <lineage>
        <taxon>Bacteria</taxon>
        <taxon>Pseudomonadati</taxon>
        <taxon>Pseudomonadota</taxon>
        <taxon>Betaproteobacteria</taxon>
        <taxon>Rhodocyclales</taxon>
        <taxon>Zoogloeaceae</taxon>
        <taxon>Azoarcus</taxon>
    </lineage>
</organism>
<dbReference type="SMART" id="SM01057">
    <property type="entry name" value="Carb_anhydrase"/>
    <property type="match status" value="1"/>
</dbReference>
<dbReference type="Gene3D" id="3.10.200.10">
    <property type="entry name" value="Alpha carbonic anhydrase"/>
    <property type="match status" value="1"/>
</dbReference>
<proteinExistence type="inferred from homology"/>
<gene>
    <name evidence="9" type="ORF">GPA21_18950</name>
</gene>
<dbReference type="EC" id="4.2.1.1" evidence="2"/>
<dbReference type="GO" id="GO:0008270">
    <property type="term" value="F:zinc ion binding"/>
    <property type="evidence" value="ECO:0007669"/>
    <property type="project" value="InterPro"/>
</dbReference>
<dbReference type="Pfam" id="PF16747">
    <property type="entry name" value="Adhesin_E"/>
    <property type="match status" value="1"/>
</dbReference>
<evidence type="ECO:0000256" key="6">
    <source>
        <dbReference type="ARBA" id="ARBA00048348"/>
    </source>
</evidence>
<keyword evidence="10" id="KW-1185">Reference proteome</keyword>
<protein>
    <recommendedName>
        <fullName evidence="2">carbonic anhydrase</fullName>
        <ecNumber evidence="2">4.2.1.1</ecNumber>
    </recommendedName>
</protein>
<dbReference type="PANTHER" id="PTHR18952">
    <property type="entry name" value="CARBONIC ANHYDRASE"/>
    <property type="match status" value="1"/>
</dbReference>
<comment type="caution">
    <text evidence="9">The sequence shown here is derived from an EMBL/GenBank/DDBJ whole genome shotgun (WGS) entry which is preliminary data.</text>
</comment>
<keyword evidence="4" id="KW-0862">Zinc</keyword>
<dbReference type="InterPro" id="IPR001148">
    <property type="entry name" value="CA_dom"/>
</dbReference>
<evidence type="ECO:0000256" key="7">
    <source>
        <dbReference type="SAM" id="MobiDB-lite"/>
    </source>
</evidence>
<keyword evidence="5" id="KW-0456">Lyase</keyword>
<evidence type="ECO:0000256" key="2">
    <source>
        <dbReference type="ARBA" id="ARBA00012925"/>
    </source>
</evidence>
<dbReference type="RefSeq" id="WP_168989645.1">
    <property type="nucleotide sequence ID" value="NZ_CAWPHM010000101.1"/>
</dbReference>